<keyword evidence="3" id="KW-1185">Reference proteome</keyword>
<dbReference type="Proteomes" id="UP000645966">
    <property type="component" value="Unassembled WGS sequence"/>
</dbReference>
<dbReference type="RefSeq" id="WP_198738855.1">
    <property type="nucleotide sequence ID" value="NZ_JAEIOS010000013.1"/>
</dbReference>
<comment type="caution">
    <text evidence="2">The sequence shown here is derived from an EMBL/GenBank/DDBJ whole genome shotgun (WGS) entry which is preliminary data.</text>
</comment>
<name>A0A934M577_9CORY</name>
<feature type="compositionally biased region" description="Basic and acidic residues" evidence="1">
    <location>
        <begin position="73"/>
        <end position="86"/>
    </location>
</feature>
<proteinExistence type="predicted"/>
<evidence type="ECO:0000256" key="1">
    <source>
        <dbReference type="SAM" id="MobiDB-lite"/>
    </source>
</evidence>
<reference evidence="2" key="1">
    <citation type="submission" date="2020-12" db="EMBL/GenBank/DDBJ databases">
        <title>Genome public.</title>
        <authorList>
            <person name="Sun Q."/>
        </authorList>
    </citation>
    <scope>NUCLEOTIDE SEQUENCE</scope>
    <source>
        <strain evidence="2">CCM 8863</strain>
    </source>
</reference>
<dbReference type="EMBL" id="JAEIOS010000013">
    <property type="protein sequence ID" value="MBI8989826.1"/>
    <property type="molecule type" value="Genomic_DNA"/>
</dbReference>
<accession>A0A934M577</accession>
<gene>
    <name evidence="2" type="ORF">JDV75_08640</name>
</gene>
<evidence type="ECO:0000313" key="3">
    <source>
        <dbReference type="Proteomes" id="UP000645966"/>
    </source>
</evidence>
<feature type="region of interest" description="Disordered" evidence="1">
    <location>
        <begin position="40"/>
        <end position="86"/>
    </location>
</feature>
<protein>
    <submittedName>
        <fullName evidence="2">Uncharacterized protein</fullName>
    </submittedName>
</protein>
<dbReference type="AlphaFoldDB" id="A0A934M577"/>
<evidence type="ECO:0000313" key="2">
    <source>
        <dbReference type="EMBL" id="MBI8989826.1"/>
    </source>
</evidence>
<sequence length="86" mass="9035">MLAIVYRSRPHQTPEHALLVAVGVLAAAGTPAAATTVLAHPGEGEDDRSQLVLGDTPDDQWGVPVTVNGSDPVLRRVEGSNRPRTC</sequence>
<organism evidence="2 3">
    <name type="scientific">Corynebacterium meridianum</name>
    <dbReference type="NCBI Taxonomy" id="2765363"/>
    <lineage>
        <taxon>Bacteria</taxon>
        <taxon>Bacillati</taxon>
        <taxon>Actinomycetota</taxon>
        <taxon>Actinomycetes</taxon>
        <taxon>Mycobacteriales</taxon>
        <taxon>Corynebacteriaceae</taxon>
        <taxon>Corynebacterium</taxon>
    </lineage>
</organism>